<dbReference type="AlphaFoldDB" id="A0A0P6XPS0"/>
<proteinExistence type="predicted"/>
<name>A0A0P6XPS0_9CHLR</name>
<evidence type="ECO:0000313" key="2">
    <source>
        <dbReference type="EMBL" id="KPL71253.1"/>
    </source>
</evidence>
<dbReference type="EMBL" id="LGCK01000011">
    <property type="protein sequence ID" value="KPL71253.1"/>
    <property type="molecule type" value="Genomic_DNA"/>
</dbReference>
<reference evidence="2 3" key="1">
    <citation type="submission" date="2015-07" db="EMBL/GenBank/DDBJ databases">
        <title>Genome sequence of Leptolinea tardivitalis DSM 16556.</title>
        <authorList>
            <person name="Hemp J."/>
            <person name="Ward L.M."/>
            <person name="Pace L.A."/>
            <person name="Fischer W.W."/>
        </authorList>
    </citation>
    <scope>NUCLEOTIDE SEQUENCE [LARGE SCALE GENOMIC DNA]</scope>
    <source>
        <strain evidence="2 3">YMTK-2</strain>
    </source>
</reference>
<feature type="domain" description="DUF6504" evidence="1">
    <location>
        <begin position="10"/>
        <end position="120"/>
    </location>
</feature>
<evidence type="ECO:0000259" key="1">
    <source>
        <dbReference type="Pfam" id="PF20114"/>
    </source>
</evidence>
<dbReference type="InterPro" id="IPR045443">
    <property type="entry name" value="DUF6504"/>
</dbReference>
<dbReference type="Pfam" id="PF20114">
    <property type="entry name" value="DUF6504"/>
    <property type="match status" value="1"/>
</dbReference>
<comment type="caution">
    <text evidence="2">The sequence shown here is derived from an EMBL/GenBank/DDBJ whole genome shotgun (WGS) entry which is preliminary data.</text>
</comment>
<evidence type="ECO:0000313" key="3">
    <source>
        <dbReference type="Proteomes" id="UP000050430"/>
    </source>
</evidence>
<accession>A0A0P6XPS0</accession>
<keyword evidence="3" id="KW-1185">Reference proteome</keyword>
<dbReference type="Proteomes" id="UP000050430">
    <property type="component" value="Unassembled WGS sequence"/>
</dbReference>
<gene>
    <name evidence="2" type="ORF">ADM99_11110</name>
</gene>
<organism evidence="2 3">
    <name type="scientific">Leptolinea tardivitalis</name>
    <dbReference type="NCBI Taxonomy" id="229920"/>
    <lineage>
        <taxon>Bacteria</taxon>
        <taxon>Bacillati</taxon>
        <taxon>Chloroflexota</taxon>
        <taxon>Anaerolineae</taxon>
        <taxon>Anaerolineales</taxon>
        <taxon>Anaerolineaceae</taxon>
        <taxon>Leptolinea</taxon>
    </lineage>
</organism>
<protein>
    <recommendedName>
        <fullName evidence="1">DUF6504 domain-containing protein</fullName>
    </recommendedName>
</protein>
<sequence>MNFDISSYSTHFIDESICVAYISQPVLEKKPRCPDSFIWRGETLIIQEQIMEWVDYSRRGRMARNMSYAHSTFAAIKGSWGVGRFFFRILTSNGRFFDIYYDRAPKGLENRKGTWTLFQEFTPKDKSDL</sequence>